<organism evidence="1">
    <name type="scientific">Caldilinea aerophila</name>
    <dbReference type="NCBI Taxonomy" id="133453"/>
    <lineage>
        <taxon>Bacteria</taxon>
        <taxon>Bacillati</taxon>
        <taxon>Chloroflexota</taxon>
        <taxon>Caldilineae</taxon>
        <taxon>Caldilineales</taxon>
        <taxon>Caldilineaceae</taxon>
        <taxon>Caldilinea</taxon>
    </lineage>
</organism>
<protein>
    <submittedName>
        <fullName evidence="1">Sulfur reduction protein DsrE</fullName>
    </submittedName>
</protein>
<reference evidence="1" key="1">
    <citation type="journal article" date="2020" name="mSystems">
        <title>Genome- and Community-Level Interaction Insights into Carbon Utilization and Element Cycling Functions of Hydrothermarchaeota in Hydrothermal Sediment.</title>
        <authorList>
            <person name="Zhou Z."/>
            <person name="Liu Y."/>
            <person name="Xu W."/>
            <person name="Pan J."/>
            <person name="Luo Z.H."/>
            <person name="Li M."/>
        </authorList>
    </citation>
    <scope>NUCLEOTIDE SEQUENCE [LARGE SCALE GENOMIC DNA]</scope>
    <source>
        <strain evidence="1">SpSt-289</strain>
    </source>
</reference>
<gene>
    <name evidence="1" type="ORF">ENQ20_03095</name>
</gene>
<dbReference type="InterPro" id="IPR027396">
    <property type="entry name" value="DsrEFH-like"/>
</dbReference>
<name>A0A7C1JG03_9CHLR</name>
<accession>A0A7C1JG03</accession>
<sequence length="134" mass="14450">MKVAYVFATPRAASYKLGQMILPQLETGVHGVEVVGMFFFDDNTFVLRAGDPIGERLSRMAAEKGILLMMCDMCALERNLATGSPRWCDLVTGEGRTEPAICTPHNTVAGVQVGCFPDLYAALAGNPPDQVITL</sequence>
<proteinExistence type="predicted"/>
<dbReference type="NCBIfam" id="NF040913">
    <property type="entry name" value="DsrE_rel_ELSE"/>
    <property type="match status" value="1"/>
</dbReference>
<dbReference type="AlphaFoldDB" id="A0A7C1JG03"/>
<comment type="caution">
    <text evidence="1">The sequence shown here is derived from an EMBL/GenBank/DDBJ whole genome shotgun (WGS) entry which is preliminary data.</text>
</comment>
<dbReference type="SUPFAM" id="SSF75169">
    <property type="entry name" value="DsrEFH-like"/>
    <property type="match status" value="1"/>
</dbReference>
<dbReference type="EMBL" id="DSMG01000038">
    <property type="protein sequence ID" value="HDX30461.1"/>
    <property type="molecule type" value="Genomic_DNA"/>
</dbReference>
<evidence type="ECO:0000313" key="1">
    <source>
        <dbReference type="EMBL" id="HDX30461.1"/>
    </source>
</evidence>